<accession>A0A7R9KIU7</accession>
<protein>
    <recommendedName>
        <fullName evidence="8">RING-type domain-containing protein</fullName>
    </recommendedName>
</protein>
<dbReference type="Pfam" id="PF13923">
    <property type="entry name" value="zf-C3HC4_2"/>
    <property type="match status" value="1"/>
</dbReference>
<evidence type="ECO:0000256" key="3">
    <source>
        <dbReference type="ARBA" id="ARBA00023209"/>
    </source>
</evidence>
<dbReference type="InterPro" id="IPR001841">
    <property type="entry name" value="Znf_RING"/>
</dbReference>
<dbReference type="Gene3D" id="3.90.1200.10">
    <property type="match status" value="1"/>
</dbReference>
<dbReference type="PROSITE" id="PS50089">
    <property type="entry name" value="ZF_RING_2"/>
    <property type="match status" value="1"/>
</dbReference>
<dbReference type="SMART" id="SM01375">
    <property type="entry name" value="Dynein_light"/>
    <property type="match status" value="1"/>
</dbReference>
<dbReference type="Gene3D" id="3.30.40.10">
    <property type="entry name" value="Zinc/RING finger domain, C3HC4 (zinc finger)"/>
    <property type="match status" value="2"/>
</dbReference>
<comment type="similarity">
    <text evidence="5">Belongs to the choline/ethanolamine kinase family.</text>
</comment>
<dbReference type="GO" id="GO:0007017">
    <property type="term" value="P:microtubule-based process"/>
    <property type="evidence" value="ECO:0007669"/>
    <property type="project" value="InterPro"/>
</dbReference>
<keyword evidence="7" id="KW-0175">Coiled coil</keyword>
<dbReference type="Proteomes" id="UP000759131">
    <property type="component" value="Unassembled WGS sequence"/>
</dbReference>
<dbReference type="GO" id="GO:0004103">
    <property type="term" value="F:choline kinase activity"/>
    <property type="evidence" value="ECO:0007669"/>
    <property type="project" value="TreeGrafter"/>
</dbReference>
<keyword evidence="2" id="KW-0862">Zinc</keyword>
<gene>
    <name evidence="9" type="ORF">OSB1V03_LOCUS3230</name>
</gene>
<evidence type="ECO:0000313" key="10">
    <source>
        <dbReference type="Proteomes" id="UP000759131"/>
    </source>
</evidence>
<dbReference type="SUPFAM" id="SSF49599">
    <property type="entry name" value="TRAF domain-like"/>
    <property type="match status" value="1"/>
</dbReference>
<keyword evidence="3" id="KW-0443">Lipid metabolism</keyword>
<evidence type="ECO:0000256" key="1">
    <source>
        <dbReference type="ARBA" id="ARBA00022771"/>
    </source>
</evidence>
<feature type="domain" description="RING-type" evidence="8">
    <location>
        <begin position="360"/>
        <end position="399"/>
    </location>
</feature>
<keyword evidence="1 6" id="KW-0479">Metal-binding</keyword>
<dbReference type="PANTHER" id="PTHR22603:SF93">
    <property type="entry name" value="RE24176P"/>
    <property type="match status" value="1"/>
</dbReference>
<organism evidence="9">
    <name type="scientific">Medioppia subpectinata</name>
    <dbReference type="NCBI Taxonomy" id="1979941"/>
    <lineage>
        <taxon>Eukaryota</taxon>
        <taxon>Metazoa</taxon>
        <taxon>Ecdysozoa</taxon>
        <taxon>Arthropoda</taxon>
        <taxon>Chelicerata</taxon>
        <taxon>Arachnida</taxon>
        <taxon>Acari</taxon>
        <taxon>Acariformes</taxon>
        <taxon>Sarcoptiformes</taxon>
        <taxon>Oribatida</taxon>
        <taxon>Brachypylina</taxon>
        <taxon>Oppioidea</taxon>
        <taxon>Oppiidae</taxon>
        <taxon>Medioppia</taxon>
    </lineage>
</organism>
<proteinExistence type="inferred from homology"/>
<dbReference type="PANTHER" id="PTHR22603">
    <property type="entry name" value="CHOLINE/ETHANOALAMINE KINASE"/>
    <property type="match status" value="1"/>
</dbReference>
<dbReference type="Gene3D" id="3.30.740.10">
    <property type="entry name" value="Protein Inhibitor Of Neuronal Nitric Oxide Synthase"/>
    <property type="match status" value="1"/>
</dbReference>
<dbReference type="AlphaFoldDB" id="A0A7R9KIU7"/>
<dbReference type="GO" id="GO:0030286">
    <property type="term" value="C:dynein complex"/>
    <property type="evidence" value="ECO:0007669"/>
    <property type="project" value="InterPro"/>
</dbReference>
<dbReference type="GO" id="GO:0006646">
    <property type="term" value="P:phosphatidylethanolamine biosynthetic process"/>
    <property type="evidence" value="ECO:0007669"/>
    <property type="project" value="TreeGrafter"/>
</dbReference>
<dbReference type="EMBL" id="OC855851">
    <property type="protein sequence ID" value="CAD7622767.1"/>
    <property type="molecule type" value="Genomic_DNA"/>
</dbReference>
<keyword evidence="3" id="KW-0594">Phospholipid biosynthesis</keyword>
<dbReference type="InterPro" id="IPR013083">
    <property type="entry name" value="Znf_RING/FYVE/PHD"/>
</dbReference>
<evidence type="ECO:0000256" key="2">
    <source>
        <dbReference type="ARBA" id="ARBA00022833"/>
    </source>
</evidence>
<dbReference type="GO" id="GO:0005737">
    <property type="term" value="C:cytoplasm"/>
    <property type="evidence" value="ECO:0007669"/>
    <property type="project" value="TreeGrafter"/>
</dbReference>
<dbReference type="Pfam" id="PF01633">
    <property type="entry name" value="Choline_kinase"/>
    <property type="match status" value="1"/>
</dbReference>
<evidence type="ECO:0000256" key="7">
    <source>
        <dbReference type="SAM" id="Coils"/>
    </source>
</evidence>
<keyword evidence="3" id="KW-0444">Lipid biosynthesis</keyword>
<dbReference type="OrthoDB" id="6105938at2759"/>
<dbReference type="GO" id="GO:0004305">
    <property type="term" value="F:ethanolamine kinase activity"/>
    <property type="evidence" value="ECO:0007669"/>
    <property type="project" value="TreeGrafter"/>
</dbReference>
<dbReference type="Gene3D" id="3.30.200.20">
    <property type="entry name" value="Phosphorylase Kinase, domain 1"/>
    <property type="match status" value="1"/>
</dbReference>
<dbReference type="InterPro" id="IPR037177">
    <property type="entry name" value="DLC_sf"/>
</dbReference>
<evidence type="ECO:0000256" key="5">
    <source>
        <dbReference type="ARBA" id="ARBA00038211"/>
    </source>
</evidence>
<dbReference type="InterPro" id="IPR011009">
    <property type="entry name" value="Kinase-like_dom_sf"/>
</dbReference>
<keyword evidence="4" id="KW-1208">Phospholipid metabolism</keyword>
<dbReference type="InterPro" id="IPR001372">
    <property type="entry name" value="Dynein_light_chain_typ-1/2"/>
</dbReference>
<evidence type="ECO:0000256" key="4">
    <source>
        <dbReference type="ARBA" id="ARBA00023264"/>
    </source>
</evidence>
<sequence>MVEQQNKVPNAVTNGDNETIESKCLEMCRKYVAGIWSQVTAADIRCTRFTGGLVNSTYLCQIIATISPNTCAHQTDEPRELVVRFNGPKFGIKLFDPKCPRFTDAIIAPLVSALGLGPRLYGLDPTGQVLHYYRHREFSRADLYNSKLVEQLCRKLAIVHAVRAPIPRQRDWILVFFDQCLAKMNTTFVEDRNARYRKHNCQTLLAFDLRSEIQWMARYIGKHFAAAPLVLSHNDFCGGNIMVTDGSVDDNTTAGHTVVISDYDYTAYGNRGFDFGYFLASIYKPNGFSPTADPFPDERVIQAMIRYYRKECCQLYGESWSHYSYNSAASMLSMIRVKMAGYNADRFPELSADDREEYMCSICQEIFNTPVTTTCCLQMFCEDCIAQWLTTNNTCPYDRKPLNTSGLSKAPRLVMNTLGRFKIRCDYWGHGCQEVVKLDDLSRHTVNCRFKDPKCPECQCDRKLGHDCIVALLAENSMIKRTKVDDMLIHKAFKTEANLEINTLKEELKQANDALKIEQDKNSSADRARIYDRQANNALKNEQDKNSVAERAHIRDHELHNKAKHNQSAPELLTKTMDAEMTAKTLSIISLHLKKRQKRQNLVTVCKHIVNDMDNEFGTSWHCLADRGKAGISYYTPDRSNFMKVKIAPITLILFRSVTVQIENCSLKY</sequence>
<reference evidence="9" key="1">
    <citation type="submission" date="2020-11" db="EMBL/GenBank/DDBJ databases">
        <authorList>
            <person name="Tran Van P."/>
        </authorList>
    </citation>
    <scope>NUCLEOTIDE SEQUENCE</scope>
</reference>
<dbReference type="EMBL" id="CAJPIZ010001276">
    <property type="protein sequence ID" value="CAG2103197.1"/>
    <property type="molecule type" value="Genomic_DNA"/>
</dbReference>
<name>A0A7R9KIU7_9ACAR</name>
<dbReference type="SUPFAM" id="SSF54648">
    <property type="entry name" value="DLC"/>
    <property type="match status" value="1"/>
</dbReference>
<dbReference type="Pfam" id="PF01221">
    <property type="entry name" value="Dynein_light"/>
    <property type="match status" value="1"/>
</dbReference>
<evidence type="ECO:0000313" key="9">
    <source>
        <dbReference type="EMBL" id="CAD7622767.1"/>
    </source>
</evidence>
<evidence type="ECO:0000259" key="8">
    <source>
        <dbReference type="PROSITE" id="PS50089"/>
    </source>
</evidence>
<keyword evidence="10" id="KW-1185">Reference proteome</keyword>
<keyword evidence="1 6" id="KW-0863">Zinc-finger</keyword>
<dbReference type="GO" id="GO:0008270">
    <property type="term" value="F:zinc ion binding"/>
    <property type="evidence" value="ECO:0007669"/>
    <property type="project" value="UniProtKB-KW"/>
</dbReference>
<feature type="coiled-coil region" evidence="7">
    <location>
        <begin position="494"/>
        <end position="521"/>
    </location>
</feature>
<dbReference type="SUPFAM" id="SSF56112">
    <property type="entry name" value="Protein kinase-like (PK-like)"/>
    <property type="match status" value="1"/>
</dbReference>
<evidence type="ECO:0000256" key="6">
    <source>
        <dbReference type="PROSITE-ProRule" id="PRU00175"/>
    </source>
</evidence>
<dbReference type="SUPFAM" id="SSF57850">
    <property type="entry name" value="RING/U-box"/>
    <property type="match status" value="1"/>
</dbReference>